<dbReference type="AlphaFoldDB" id="A0A1E1WQZ5"/>
<dbReference type="Pfam" id="PF03564">
    <property type="entry name" value="DUF1759"/>
    <property type="match status" value="1"/>
</dbReference>
<dbReference type="InterPro" id="IPR005312">
    <property type="entry name" value="DUF1759"/>
</dbReference>
<feature type="signal peptide" evidence="2">
    <location>
        <begin position="1"/>
        <end position="22"/>
    </location>
</feature>
<organism evidence="3">
    <name type="scientific">Pectinophora gossypiella</name>
    <name type="common">Cotton pink bollworm</name>
    <name type="synonym">Depressaria gossypiella</name>
    <dbReference type="NCBI Taxonomy" id="13191"/>
    <lineage>
        <taxon>Eukaryota</taxon>
        <taxon>Metazoa</taxon>
        <taxon>Ecdysozoa</taxon>
        <taxon>Arthropoda</taxon>
        <taxon>Hexapoda</taxon>
        <taxon>Insecta</taxon>
        <taxon>Pterygota</taxon>
        <taxon>Neoptera</taxon>
        <taxon>Endopterygota</taxon>
        <taxon>Lepidoptera</taxon>
        <taxon>Glossata</taxon>
        <taxon>Ditrysia</taxon>
        <taxon>Gelechioidea</taxon>
        <taxon>Gelechiidae</taxon>
        <taxon>Apatetrinae</taxon>
        <taxon>Pectinophora</taxon>
    </lineage>
</organism>
<name>A0A1E1WQZ5_PECGO</name>
<evidence type="ECO:0000256" key="2">
    <source>
        <dbReference type="SAM" id="SignalP"/>
    </source>
</evidence>
<gene>
    <name evidence="3" type="ORF">g.19953</name>
</gene>
<feature type="non-terminal residue" evidence="3">
    <location>
        <position position="1"/>
    </location>
</feature>
<reference evidence="3" key="1">
    <citation type="submission" date="2015-09" db="EMBL/GenBank/DDBJ databases">
        <title>De novo assembly of Pectinophora gossypiella (Pink Bollworm) gut transcriptome.</title>
        <authorList>
            <person name="Tassone E.E."/>
        </authorList>
    </citation>
    <scope>NUCLEOTIDE SEQUENCE</scope>
</reference>
<keyword evidence="1" id="KW-0175">Coiled coil</keyword>
<proteinExistence type="predicted"/>
<evidence type="ECO:0000313" key="3">
    <source>
        <dbReference type="EMBL" id="JAT89402.1"/>
    </source>
</evidence>
<dbReference type="EMBL" id="GDQN01001652">
    <property type="protein sequence ID" value="JAT89402.1"/>
    <property type="molecule type" value="Transcribed_RNA"/>
</dbReference>
<feature type="coiled-coil region" evidence="1">
    <location>
        <begin position="85"/>
        <end position="112"/>
    </location>
</feature>
<protein>
    <submittedName>
        <fullName evidence="3">Uncharacterized protein</fullName>
    </submittedName>
</protein>
<evidence type="ECO:0000256" key="1">
    <source>
        <dbReference type="SAM" id="Coils"/>
    </source>
</evidence>
<feature type="chain" id="PRO_5009115681" evidence="2">
    <location>
        <begin position="23"/>
        <end position="206"/>
    </location>
</feature>
<keyword evidence="2" id="KW-0732">Signal</keyword>
<feature type="non-terminal residue" evidence="3">
    <location>
        <position position="206"/>
    </location>
</feature>
<sequence>KTFIILLRGNLLILLLLNSLKCLFQYYTMMDNSASNEQRLRELNVKRISIKGQITKFRNYLSSFVIKPELLNIQMAELKLKLAKFEALSVRYDDLQNEIEVLNSENIQLEIDERDNVERDIVANIVAAKTKIESHSVKQESNCSSNNSSCHHDLQDVGLKLPQIQISKFDGAYFRWLEFRDTYENLIHNSNRITPIHKFHYLISYL</sequence>
<accession>A0A1E1WQZ5</accession>
<dbReference type="OrthoDB" id="5920040at2759"/>